<feature type="transmembrane region" description="Helical" evidence="1">
    <location>
        <begin position="665"/>
        <end position="690"/>
    </location>
</feature>
<feature type="transmembrane region" description="Helical" evidence="1">
    <location>
        <begin position="464"/>
        <end position="486"/>
    </location>
</feature>
<feature type="transmembrane region" description="Helical" evidence="1">
    <location>
        <begin position="702"/>
        <end position="730"/>
    </location>
</feature>
<feature type="transmembrane region" description="Helical" evidence="1">
    <location>
        <begin position="92"/>
        <end position="109"/>
    </location>
</feature>
<dbReference type="InterPro" id="IPR010656">
    <property type="entry name" value="DctM"/>
</dbReference>
<evidence type="ECO:0000259" key="2">
    <source>
        <dbReference type="Pfam" id="PF06808"/>
    </source>
</evidence>
<gene>
    <name evidence="3" type="ORF">F7O44_19350</name>
</gene>
<evidence type="ECO:0000256" key="1">
    <source>
        <dbReference type="SAM" id="Phobius"/>
    </source>
</evidence>
<dbReference type="InterPro" id="IPR011853">
    <property type="entry name" value="TRAP_DctM-Dct_fused"/>
</dbReference>
<dbReference type="Proteomes" id="UP000460435">
    <property type="component" value="Unassembled WGS sequence"/>
</dbReference>
<feature type="domain" description="TRAP C4-dicarboxylate transport system permease DctM subunit" evidence="2">
    <location>
        <begin position="212"/>
        <end position="662"/>
    </location>
</feature>
<feature type="transmembrane region" description="Helical" evidence="1">
    <location>
        <begin position="167"/>
        <end position="189"/>
    </location>
</feature>
<protein>
    <submittedName>
        <fullName evidence="3">TRAP transporter fused permease subunit</fullName>
    </submittedName>
</protein>
<dbReference type="EMBL" id="WLZY01000007">
    <property type="protein sequence ID" value="NDL59230.1"/>
    <property type="molecule type" value="Genomic_DNA"/>
</dbReference>
<proteinExistence type="predicted"/>
<accession>A0A7K3M7S0</accession>
<organism evidence="3 4">
    <name type="scientific">Phytoactinopolyspora mesophila</name>
    <dbReference type="NCBI Taxonomy" id="2650750"/>
    <lineage>
        <taxon>Bacteria</taxon>
        <taxon>Bacillati</taxon>
        <taxon>Actinomycetota</taxon>
        <taxon>Actinomycetes</taxon>
        <taxon>Jiangellales</taxon>
        <taxon>Jiangellaceae</taxon>
        <taxon>Phytoactinopolyspora</taxon>
    </lineage>
</organism>
<feature type="transmembrane region" description="Helical" evidence="1">
    <location>
        <begin position="511"/>
        <end position="534"/>
    </location>
</feature>
<keyword evidence="1" id="KW-1133">Transmembrane helix</keyword>
<evidence type="ECO:0000313" key="3">
    <source>
        <dbReference type="EMBL" id="NDL59230.1"/>
    </source>
</evidence>
<dbReference type="Pfam" id="PF06808">
    <property type="entry name" value="DctM"/>
    <property type="match status" value="1"/>
</dbReference>
<dbReference type="AlphaFoldDB" id="A0A7K3M7S0"/>
<reference evidence="3 4" key="1">
    <citation type="submission" date="2019-11" db="EMBL/GenBank/DDBJ databases">
        <authorList>
            <person name="Li X.-J."/>
            <person name="Feng X.-M."/>
        </authorList>
    </citation>
    <scope>NUCLEOTIDE SEQUENCE [LARGE SCALE GENOMIC DNA]</scope>
    <source>
        <strain evidence="3 4">XMNu-373</strain>
    </source>
</reference>
<feature type="transmembrane region" description="Helical" evidence="1">
    <location>
        <begin position="64"/>
        <end position="86"/>
    </location>
</feature>
<dbReference type="RefSeq" id="WP_162451941.1">
    <property type="nucleotide sequence ID" value="NZ_WLZY01000007.1"/>
</dbReference>
<keyword evidence="4" id="KW-1185">Reference proteome</keyword>
<feature type="transmembrane region" description="Helical" evidence="1">
    <location>
        <begin position="395"/>
        <end position="416"/>
    </location>
</feature>
<dbReference type="PANTHER" id="PTHR43849">
    <property type="entry name" value="BLL3936 PROTEIN"/>
    <property type="match status" value="1"/>
</dbReference>
<feature type="transmembrane region" description="Helical" evidence="1">
    <location>
        <begin position="271"/>
        <end position="292"/>
    </location>
</feature>
<comment type="caution">
    <text evidence="3">The sequence shown here is derived from an EMBL/GenBank/DDBJ whole genome shotgun (WGS) entry which is preliminary data.</text>
</comment>
<feature type="transmembrane region" description="Helical" evidence="1">
    <location>
        <begin position="603"/>
        <end position="623"/>
    </location>
</feature>
<sequence length="747" mass="79599">MADDRQPGPVPHEGYVSRASAQVPAELPDEIIKEIEKDVAQLEEAGFTEATVKTRAHMQVWWRWAFFILALSLSVFHLYTAIFGQLPSHQQRTFHLAFGLGLTFLLYPAKMEFQKREIRRSWIITGMILAGLLYLVAIGDAGLHAALPAVGIVLLVQAARHAPWALAGMPVADVVLSLLGFFSGLYLFFNSREILSQAGRHDDVHLAVGTIGIMLILVAAQRVIGTPLVAVAVVMLAYAYLGEQMPGFLQHGGYSIDRIVSTQFLGTEGVFGTPIAVSSTFIYLFMIFAAMLQRTGMEKFFTEAAFGATGWMTGGTAKVGVMTSAFSGTITGSSVANTVGNGAFTIPMMKKSGYKGEYAGAVEAASSTGGQLAPPIMGAAAFIMIDITGQPYSEIMKAAIIPAILFFVAQYVIIHYDSKRLGIGGLPRDQLPNVRKLILRKGYLLIPIIVIFVVLLQGQTPMRAATTAIVVAIGINVLAQLIMLAFRRWRAMEDKLSPLTFLDGLVDAARLALPIIVACAAAGLIAGVITLTGVGLQLGRELVNLAGGYLLPTAVLAMVACLILGIGVPTTANYVITATLAAPAIMIAGGFGPEQILIAHMFVYYFGVLADITPPVCLASYAASGIARSNPMRTGVQSARIALGGFVVPYMFLLSPELLLQDATWVTGILAFLSALFGILCLGVAVVGYVDRKINPALRVCLAASGLLLLHGSIAADAIGLAGGLAIFFWQWWTGPHARRRQAAMTA</sequence>
<feature type="transmembrane region" description="Helical" evidence="1">
    <location>
        <begin position="210"/>
        <end position="241"/>
    </location>
</feature>
<dbReference type="PANTHER" id="PTHR43849:SF2">
    <property type="entry name" value="BLL3936 PROTEIN"/>
    <property type="match status" value="1"/>
</dbReference>
<keyword evidence="1" id="KW-0812">Transmembrane</keyword>
<feature type="transmembrane region" description="Helical" evidence="1">
    <location>
        <begin position="574"/>
        <end position="591"/>
    </location>
</feature>
<feature type="transmembrane region" description="Helical" evidence="1">
    <location>
        <begin position="437"/>
        <end position="458"/>
    </location>
</feature>
<feature type="transmembrane region" description="Helical" evidence="1">
    <location>
        <begin position="635"/>
        <end position="653"/>
    </location>
</feature>
<evidence type="ECO:0000313" key="4">
    <source>
        <dbReference type="Proteomes" id="UP000460435"/>
    </source>
</evidence>
<keyword evidence="1" id="KW-0472">Membrane</keyword>
<feature type="transmembrane region" description="Helical" evidence="1">
    <location>
        <begin position="121"/>
        <end position="147"/>
    </location>
</feature>
<name>A0A7K3M7S0_9ACTN</name>
<dbReference type="NCBIfam" id="TIGR02123">
    <property type="entry name" value="TRAP_fused"/>
    <property type="match status" value="1"/>
</dbReference>
<feature type="transmembrane region" description="Helical" evidence="1">
    <location>
        <begin position="546"/>
        <end position="567"/>
    </location>
</feature>